<name>D3FAN8_CONWI</name>
<keyword evidence="6 7" id="KW-0472">Membrane</keyword>
<dbReference type="EMBL" id="CP001854">
    <property type="protein sequence ID" value="ADB51201.1"/>
    <property type="molecule type" value="Genomic_DNA"/>
</dbReference>
<accession>D3FAN8</accession>
<proteinExistence type="inferred from homology"/>
<keyword evidence="4 7" id="KW-0812">Transmembrane</keyword>
<feature type="transmembrane region" description="Helical" evidence="7">
    <location>
        <begin position="97"/>
        <end position="119"/>
    </location>
</feature>
<evidence type="ECO:0000256" key="1">
    <source>
        <dbReference type="ARBA" id="ARBA00004651"/>
    </source>
</evidence>
<dbReference type="GO" id="GO:0005886">
    <property type="term" value="C:plasma membrane"/>
    <property type="evidence" value="ECO:0007669"/>
    <property type="project" value="UniProtKB-SubCell"/>
</dbReference>
<dbReference type="Pfam" id="PF19300">
    <property type="entry name" value="BPD_transp_1_N"/>
    <property type="match status" value="1"/>
</dbReference>
<evidence type="ECO:0000256" key="7">
    <source>
        <dbReference type="RuleBase" id="RU363032"/>
    </source>
</evidence>
<comment type="similarity">
    <text evidence="7">Belongs to the binding-protein-dependent transport system permease family.</text>
</comment>
<keyword evidence="10" id="KW-1185">Reference proteome</keyword>
<dbReference type="GO" id="GO:0055085">
    <property type="term" value="P:transmembrane transport"/>
    <property type="evidence" value="ECO:0007669"/>
    <property type="project" value="InterPro"/>
</dbReference>
<dbReference type="InterPro" id="IPR035906">
    <property type="entry name" value="MetI-like_sf"/>
</dbReference>
<keyword evidence="3" id="KW-1003">Cell membrane</keyword>
<dbReference type="KEGG" id="cwo:Cwoe_2782"/>
<dbReference type="AlphaFoldDB" id="D3FAN8"/>
<reference evidence="9 10" key="1">
    <citation type="journal article" date="2010" name="Stand. Genomic Sci.">
        <title>Complete genome sequence of Conexibacter woesei type strain (ID131577).</title>
        <authorList>
            <person name="Pukall R."/>
            <person name="Lapidus A."/>
            <person name="Glavina Del Rio T."/>
            <person name="Copeland A."/>
            <person name="Tice H."/>
            <person name="Cheng J.-F."/>
            <person name="Lucas S."/>
            <person name="Chen F."/>
            <person name="Nolan M."/>
            <person name="Bruce D."/>
            <person name="Goodwin L."/>
            <person name="Pitluck S."/>
            <person name="Mavromatis K."/>
            <person name="Ivanova N."/>
            <person name="Ovchinnikova G."/>
            <person name="Pati A."/>
            <person name="Chen A."/>
            <person name="Palaniappan K."/>
            <person name="Land M."/>
            <person name="Hauser L."/>
            <person name="Chang Y.-J."/>
            <person name="Jeffries C.D."/>
            <person name="Chain P."/>
            <person name="Meincke L."/>
            <person name="Sims D."/>
            <person name="Brettin T."/>
            <person name="Detter J.C."/>
            <person name="Rohde M."/>
            <person name="Goeker M."/>
            <person name="Bristow J."/>
            <person name="Eisen J.A."/>
            <person name="Markowitz V."/>
            <person name="Kyrpides N.C."/>
            <person name="Klenk H.-P."/>
            <person name="Hugenholtz P."/>
        </authorList>
    </citation>
    <scope>NUCLEOTIDE SEQUENCE [LARGE SCALE GENOMIC DNA]</scope>
    <source>
        <strain evidence="10">DSM 14684 / CIP 108061 / JCM 11494 / NBRC 100937 / ID131577</strain>
    </source>
</reference>
<feature type="transmembrane region" description="Helical" evidence="7">
    <location>
        <begin position="131"/>
        <end position="157"/>
    </location>
</feature>
<dbReference type="OrthoDB" id="3543764at2"/>
<evidence type="ECO:0000256" key="6">
    <source>
        <dbReference type="ARBA" id="ARBA00023136"/>
    </source>
</evidence>
<evidence type="ECO:0000256" key="2">
    <source>
        <dbReference type="ARBA" id="ARBA00022448"/>
    </source>
</evidence>
<reference evidence="10" key="2">
    <citation type="submission" date="2010-01" db="EMBL/GenBank/DDBJ databases">
        <title>The complete genome of Conexibacter woesei DSM 14684.</title>
        <authorList>
            <consortium name="US DOE Joint Genome Institute (JGI-PGF)"/>
            <person name="Lucas S."/>
            <person name="Copeland A."/>
            <person name="Lapidus A."/>
            <person name="Glavina del Rio T."/>
            <person name="Dalin E."/>
            <person name="Tice H."/>
            <person name="Bruce D."/>
            <person name="Goodwin L."/>
            <person name="Pitluck S."/>
            <person name="Kyrpides N."/>
            <person name="Mavromatis K."/>
            <person name="Ivanova N."/>
            <person name="Mikhailova N."/>
            <person name="Chertkov O."/>
            <person name="Brettin T."/>
            <person name="Detter J.C."/>
            <person name="Han C."/>
            <person name="Larimer F."/>
            <person name="Land M."/>
            <person name="Hauser L."/>
            <person name="Markowitz V."/>
            <person name="Cheng J.-F."/>
            <person name="Hugenholtz P."/>
            <person name="Woyke T."/>
            <person name="Wu D."/>
            <person name="Pukall R."/>
            <person name="Steenblock K."/>
            <person name="Schneider S."/>
            <person name="Klenk H.-P."/>
            <person name="Eisen J.A."/>
        </authorList>
    </citation>
    <scope>NUCLEOTIDE SEQUENCE [LARGE SCALE GENOMIC DNA]</scope>
    <source>
        <strain evidence="10">DSM 14684 / CIP 108061 / JCM 11494 / NBRC 100937 / ID131577</strain>
    </source>
</reference>
<dbReference type="Gene3D" id="1.10.3720.10">
    <property type="entry name" value="MetI-like"/>
    <property type="match status" value="1"/>
</dbReference>
<evidence type="ECO:0000256" key="3">
    <source>
        <dbReference type="ARBA" id="ARBA00022475"/>
    </source>
</evidence>
<dbReference type="Proteomes" id="UP000008229">
    <property type="component" value="Chromosome"/>
</dbReference>
<feature type="transmembrane region" description="Helical" evidence="7">
    <location>
        <begin position="177"/>
        <end position="199"/>
    </location>
</feature>
<evidence type="ECO:0000313" key="9">
    <source>
        <dbReference type="EMBL" id="ADB51201.1"/>
    </source>
</evidence>
<dbReference type="Pfam" id="PF00528">
    <property type="entry name" value="BPD_transp_1"/>
    <property type="match status" value="1"/>
</dbReference>
<dbReference type="RefSeq" id="WP_012934252.1">
    <property type="nucleotide sequence ID" value="NC_013739.1"/>
</dbReference>
<protein>
    <submittedName>
        <fullName evidence="9">Binding-protein-dependent transport systems inner membrane component</fullName>
    </submittedName>
</protein>
<feature type="domain" description="ABC transmembrane type-1" evidence="8">
    <location>
        <begin position="95"/>
        <end position="300"/>
    </location>
</feature>
<feature type="transmembrane region" description="Helical" evidence="7">
    <location>
        <begin position="12"/>
        <end position="30"/>
    </location>
</feature>
<dbReference type="InterPro" id="IPR045621">
    <property type="entry name" value="BPD_transp_1_N"/>
</dbReference>
<dbReference type="PANTHER" id="PTHR43163:SF3">
    <property type="entry name" value="PEPTIDE ABC TRANSPORTER PERMEASE PROTEIN"/>
    <property type="match status" value="1"/>
</dbReference>
<evidence type="ECO:0000256" key="5">
    <source>
        <dbReference type="ARBA" id="ARBA00022989"/>
    </source>
</evidence>
<dbReference type="SUPFAM" id="SSF161098">
    <property type="entry name" value="MetI-like"/>
    <property type="match status" value="1"/>
</dbReference>
<evidence type="ECO:0000313" key="10">
    <source>
        <dbReference type="Proteomes" id="UP000008229"/>
    </source>
</evidence>
<sequence length="318" mass="33468" precursor="true">MLTFVLRRLGQLLVVVLLASIVLFAALQVVPGDPARRILGTHAPQEQVDAKRAELGLDRPLVEQYLDFAGGVPAGDLGTSLGAGQSVADLVSAGLPITLQLVLLALAIALAAAIPIAIVSAAKPGGWVDNALTAVTIVSTSVPTFVWGLSMVLLFSVTFKLLPSSGYVPFGEDPVGWLKSMTMPAVALALPSIGTLGRVGRAALLESMREPFMHFARSKGLGRWRLYLVHALKHAAVPIVAVAGAEFAYILGDAVVVEWIFALPGTGKLMVDAFAQRDYPIIQGVALVYTVLVVLGGLLADVLQAKLDPRMRLGVRTA</sequence>
<dbReference type="PANTHER" id="PTHR43163">
    <property type="entry name" value="DIPEPTIDE TRANSPORT SYSTEM PERMEASE PROTEIN DPPB-RELATED"/>
    <property type="match status" value="1"/>
</dbReference>
<keyword evidence="2 7" id="KW-0813">Transport</keyword>
<keyword evidence="5 7" id="KW-1133">Transmembrane helix</keyword>
<dbReference type="eggNOG" id="COG0601">
    <property type="taxonomic scope" value="Bacteria"/>
</dbReference>
<feature type="transmembrane region" description="Helical" evidence="7">
    <location>
        <begin position="281"/>
        <end position="303"/>
    </location>
</feature>
<feature type="transmembrane region" description="Helical" evidence="7">
    <location>
        <begin position="235"/>
        <end position="261"/>
    </location>
</feature>
<dbReference type="InterPro" id="IPR000515">
    <property type="entry name" value="MetI-like"/>
</dbReference>
<evidence type="ECO:0000256" key="4">
    <source>
        <dbReference type="ARBA" id="ARBA00022692"/>
    </source>
</evidence>
<evidence type="ECO:0000259" key="8">
    <source>
        <dbReference type="PROSITE" id="PS50928"/>
    </source>
</evidence>
<comment type="subcellular location">
    <subcellularLocation>
        <location evidence="1 7">Cell membrane</location>
        <topology evidence="1 7">Multi-pass membrane protein</topology>
    </subcellularLocation>
</comment>
<dbReference type="HOGENOM" id="CLU_036879_0_1_11"/>
<dbReference type="STRING" id="469383.Cwoe_2782"/>
<gene>
    <name evidence="9" type="ordered locus">Cwoe_2782</name>
</gene>
<dbReference type="CDD" id="cd06261">
    <property type="entry name" value="TM_PBP2"/>
    <property type="match status" value="1"/>
</dbReference>
<dbReference type="PROSITE" id="PS50928">
    <property type="entry name" value="ABC_TM1"/>
    <property type="match status" value="1"/>
</dbReference>
<organism evidence="9 10">
    <name type="scientific">Conexibacter woesei (strain DSM 14684 / CCUG 47730 / CIP 108061 / JCM 11494 / NBRC 100937 / ID131577)</name>
    <dbReference type="NCBI Taxonomy" id="469383"/>
    <lineage>
        <taxon>Bacteria</taxon>
        <taxon>Bacillati</taxon>
        <taxon>Actinomycetota</taxon>
        <taxon>Thermoleophilia</taxon>
        <taxon>Solirubrobacterales</taxon>
        <taxon>Conexibacteraceae</taxon>
        <taxon>Conexibacter</taxon>
    </lineage>
</organism>